<evidence type="ECO:0000313" key="2">
    <source>
        <dbReference type="WBParaSite" id="JU765_v2.g18783.t1"/>
    </source>
</evidence>
<proteinExistence type="predicted"/>
<evidence type="ECO:0000313" key="1">
    <source>
        <dbReference type="Proteomes" id="UP000887576"/>
    </source>
</evidence>
<organism evidence="1 2">
    <name type="scientific">Panagrolaimus sp. JU765</name>
    <dbReference type="NCBI Taxonomy" id="591449"/>
    <lineage>
        <taxon>Eukaryota</taxon>
        <taxon>Metazoa</taxon>
        <taxon>Ecdysozoa</taxon>
        <taxon>Nematoda</taxon>
        <taxon>Chromadorea</taxon>
        <taxon>Rhabditida</taxon>
        <taxon>Tylenchina</taxon>
        <taxon>Panagrolaimomorpha</taxon>
        <taxon>Panagrolaimoidea</taxon>
        <taxon>Panagrolaimidae</taxon>
        <taxon>Panagrolaimus</taxon>
    </lineage>
</organism>
<dbReference type="Proteomes" id="UP000887576">
    <property type="component" value="Unplaced"/>
</dbReference>
<dbReference type="WBParaSite" id="JU765_v2.g18783.t1">
    <property type="protein sequence ID" value="JU765_v2.g18783.t1"/>
    <property type="gene ID" value="JU765_v2.g18783"/>
</dbReference>
<protein>
    <submittedName>
        <fullName evidence="2">Apple domain-containing protein</fullName>
    </submittedName>
</protein>
<name>A0AC34QRJ2_9BILA</name>
<reference evidence="2" key="1">
    <citation type="submission" date="2022-11" db="UniProtKB">
        <authorList>
            <consortium name="WormBaseParasite"/>
        </authorList>
    </citation>
    <scope>IDENTIFICATION</scope>
</reference>
<accession>A0AC34QRJ2</accession>
<sequence length="457" mass="49202">MQTILFALLLATVFVHVSSQCVFTPILSGVTPLQPLGEGAKKQITNAADCKQLCASETAFNCTAFLWPAEGGDCYLYDHINLAGEIFRDPMDSYVLYVKVCNGTTPAVGFCEFSLSKTGITGTTTNAISPGIATEASCRQFCIARYQGPTCNAYVVSPDKNSLSRCLLYSQTPTGLSNGTVNLYVKNCHPPPQSCQYTSWSTFGSCTQNCIKTRQRQILSQPTTGGAPCLASELVDNQSCTDSPCILTTPGATTTTRPGPPGAPVIPLASSTRIEVACQQTAFPPALFHNFHSFKCEAYSTTGPGGPCVLHGAIDRVTLVTIMSTWYLQDINCVVNTSAATSLCGWQMVRNAIGPLDTTASRWKSLGYAINADHCGTLCMMNHPMYSPTACEAYAYSGAVSWLGPQNNCFMYTAIDNPWSFNSTGSYDLYKLQFHKNKAVAASGGILYQIRAKNIRN</sequence>